<evidence type="ECO:0000256" key="3">
    <source>
        <dbReference type="ARBA" id="ARBA00012151"/>
    </source>
</evidence>
<protein>
    <recommendedName>
        <fullName evidence="3 10">Protein-S-isoprenylcysteine O-methyltransferase</fullName>
        <ecNumber evidence="3 10">2.1.1.100</ecNumber>
    </recommendedName>
</protein>
<dbReference type="InterPro" id="IPR025770">
    <property type="entry name" value="PPMT_MeTrfase"/>
</dbReference>
<dbReference type="Proteomes" id="UP000590412">
    <property type="component" value="Unassembled WGS sequence"/>
</dbReference>
<keyword evidence="10" id="KW-0256">Endoplasmic reticulum</keyword>
<name>A0A8X7NGR3_CANPA</name>
<keyword evidence="8 10" id="KW-1133">Transmembrane helix</keyword>
<proteinExistence type="inferred from homology"/>
<dbReference type="GO" id="GO:0032259">
    <property type="term" value="P:methylation"/>
    <property type="evidence" value="ECO:0007669"/>
    <property type="project" value="UniProtKB-KW"/>
</dbReference>
<dbReference type="PANTHER" id="PTHR12714:SF9">
    <property type="entry name" value="PROTEIN-S-ISOPRENYLCYSTEINE O-METHYLTRANSFERASE"/>
    <property type="match status" value="1"/>
</dbReference>
<comment type="subcellular location">
    <subcellularLocation>
        <location evidence="10">Endoplasmic reticulum membrane</location>
        <topology evidence="10">Multi-pass membrane protein</topology>
    </subcellularLocation>
    <subcellularLocation>
        <location evidence="1">Membrane</location>
        <topology evidence="1">Multi-pass membrane protein</topology>
    </subcellularLocation>
</comment>
<evidence type="ECO:0000256" key="10">
    <source>
        <dbReference type="RuleBase" id="RU362022"/>
    </source>
</evidence>
<dbReference type="PANTHER" id="PTHR12714">
    <property type="entry name" value="PROTEIN-S ISOPRENYLCYSTEINE O-METHYLTRANSFERASE"/>
    <property type="match status" value="1"/>
</dbReference>
<sequence>MNQPHRTLEAMLDDDSPYARYDPAKNSLVKISSKSFLLGVVFTGALIGELTHPRLIPLCLYLQFLCIFHSLEFGMTYLYNNSQTDDDSFILEDREFHLITVISIVEYLVSPFHLHVVPIGLLLALSGQLVRTLSMGTAQESFNHYIQKSGKETHTLVTQGVYKYIRHPSYFGFFIWFVGLELLLGNILILVVGGIILWRFFRDRIRYEEEYLIKMFGADYQSYRANTKTWLYI</sequence>
<keyword evidence="5" id="KW-0808">Transferase</keyword>
<keyword evidence="7 10" id="KW-0812">Transmembrane</keyword>
<comment type="catalytic activity">
    <reaction evidence="10">
        <text>[protein]-C-terminal S-[(2E,6E)-farnesyl]-L-cysteine + S-adenosyl-L-methionine = [protein]-C-terminal S-[(2E,6E)-farnesyl]-L-cysteine methyl ester + S-adenosyl-L-homocysteine</text>
        <dbReference type="Rhea" id="RHEA:21672"/>
        <dbReference type="Rhea" id="RHEA-COMP:12125"/>
        <dbReference type="Rhea" id="RHEA-COMP:12126"/>
        <dbReference type="ChEBI" id="CHEBI:57856"/>
        <dbReference type="ChEBI" id="CHEBI:59789"/>
        <dbReference type="ChEBI" id="CHEBI:90510"/>
        <dbReference type="ChEBI" id="CHEBI:90511"/>
        <dbReference type="EC" id="2.1.1.100"/>
    </reaction>
</comment>
<dbReference type="Pfam" id="PF04140">
    <property type="entry name" value="ICMT"/>
    <property type="match status" value="1"/>
</dbReference>
<evidence type="ECO:0000313" key="11">
    <source>
        <dbReference type="EMBL" id="KAF6045258.1"/>
    </source>
</evidence>
<comment type="similarity">
    <text evidence="2 10">Belongs to the class VI-like SAM-binding methyltransferase superfamily. Isoprenylcysteine carboxyl methyltransferase family.</text>
</comment>
<gene>
    <name evidence="11" type="ORF">FOB60_004830</name>
</gene>
<evidence type="ECO:0000256" key="4">
    <source>
        <dbReference type="ARBA" id="ARBA00022603"/>
    </source>
</evidence>
<dbReference type="EC" id="2.1.1.100" evidence="3 10"/>
<evidence type="ECO:0000256" key="9">
    <source>
        <dbReference type="ARBA" id="ARBA00023136"/>
    </source>
</evidence>
<dbReference type="Gene3D" id="1.20.120.1630">
    <property type="match status" value="1"/>
</dbReference>
<comment type="caution">
    <text evidence="10">Lacks conserved residue(s) required for the propagation of feature annotation.</text>
</comment>
<dbReference type="GO" id="GO:0005789">
    <property type="term" value="C:endoplasmic reticulum membrane"/>
    <property type="evidence" value="ECO:0007669"/>
    <property type="project" value="UniProtKB-SubCell"/>
</dbReference>
<organism evidence="11 12">
    <name type="scientific">Candida parapsilosis</name>
    <name type="common">Yeast</name>
    <dbReference type="NCBI Taxonomy" id="5480"/>
    <lineage>
        <taxon>Eukaryota</taxon>
        <taxon>Fungi</taxon>
        <taxon>Dikarya</taxon>
        <taxon>Ascomycota</taxon>
        <taxon>Saccharomycotina</taxon>
        <taxon>Pichiomycetes</taxon>
        <taxon>Debaryomycetaceae</taxon>
        <taxon>Candida/Lodderomyces clade</taxon>
        <taxon>Candida</taxon>
    </lineage>
</organism>
<reference evidence="11" key="1">
    <citation type="submission" date="2020-03" db="EMBL/GenBank/DDBJ databases">
        <title>FDA dAtabase for Regulatory Grade micrObial Sequences (FDA-ARGOS): Supporting development and validation of Infectious Disease Dx tests.</title>
        <authorList>
            <person name="Campos J."/>
            <person name="Goldberg B."/>
            <person name="Tallon L."/>
            <person name="Sadzewicz L."/>
            <person name="Vavikolanu K."/>
            <person name="Mehta A."/>
            <person name="Aluvathingal J."/>
            <person name="Nadendla S."/>
            <person name="Nandy P."/>
            <person name="Geyer C."/>
            <person name="Yan Y."/>
            <person name="Sichtig H."/>
        </authorList>
    </citation>
    <scope>NUCLEOTIDE SEQUENCE [LARGE SCALE GENOMIC DNA]</scope>
    <source>
        <strain evidence="11">FDAARGOS_652</strain>
    </source>
</reference>
<dbReference type="InterPro" id="IPR007269">
    <property type="entry name" value="ICMT_MeTrfase"/>
</dbReference>
<dbReference type="OrthoDB" id="422086at2759"/>
<evidence type="ECO:0000256" key="5">
    <source>
        <dbReference type="ARBA" id="ARBA00022679"/>
    </source>
</evidence>
<accession>A0A8X7NGR3</accession>
<feature type="transmembrane region" description="Helical" evidence="10">
    <location>
        <begin position="173"/>
        <end position="201"/>
    </location>
</feature>
<evidence type="ECO:0000256" key="7">
    <source>
        <dbReference type="ARBA" id="ARBA00022692"/>
    </source>
</evidence>
<evidence type="ECO:0000256" key="1">
    <source>
        <dbReference type="ARBA" id="ARBA00004141"/>
    </source>
</evidence>
<evidence type="ECO:0000256" key="8">
    <source>
        <dbReference type="ARBA" id="ARBA00022989"/>
    </source>
</evidence>
<comment type="caution">
    <text evidence="11">The sequence shown here is derived from an EMBL/GenBank/DDBJ whole genome shotgun (WGS) entry which is preliminary data.</text>
</comment>
<evidence type="ECO:0000313" key="12">
    <source>
        <dbReference type="Proteomes" id="UP000590412"/>
    </source>
</evidence>
<evidence type="ECO:0000256" key="6">
    <source>
        <dbReference type="ARBA" id="ARBA00022691"/>
    </source>
</evidence>
<dbReference type="EMBL" id="JABWAB010000009">
    <property type="protein sequence ID" value="KAF6045258.1"/>
    <property type="molecule type" value="Genomic_DNA"/>
</dbReference>
<keyword evidence="6 10" id="KW-0949">S-adenosyl-L-methionine</keyword>
<evidence type="ECO:0000256" key="2">
    <source>
        <dbReference type="ARBA" id="ARBA00009140"/>
    </source>
</evidence>
<dbReference type="PROSITE" id="PS51564">
    <property type="entry name" value="SAM_ICMT"/>
    <property type="match status" value="1"/>
</dbReference>
<keyword evidence="4 10" id="KW-0489">Methyltransferase</keyword>
<dbReference type="GO" id="GO:0004671">
    <property type="term" value="F:protein C-terminal S-isoprenylcysteine carboxyl O-methyltransferase activity"/>
    <property type="evidence" value="ECO:0007669"/>
    <property type="project" value="UniProtKB-EC"/>
</dbReference>
<dbReference type="AlphaFoldDB" id="A0A8X7NGR3"/>
<keyword evidence="9 10" id="KW-0472">Membrane</keyword>